<reference evidence="6 7" key="1">
    <citation type="submission" date="2019-09" db="EMBL/GenBank/DDBJ databases">
        <title>Draft genome sequences of 48 bacterial type strains from the CCUG.</title>
        <authorList>
            <person name="Tunovic T."/>
            <person name="Pineiro-Iglesias B."/>
            <person name="Unosson C."/>
            <person name="Inganas E."/>
            <person name="Ohlen M."/>
            <person name="Cardew S."/>
            <person name="Jensie-Markopoulos S."/>
            <person name="Salva-Serra F."/>
            <person name="Jaen-Luchoro D."/>
            <person name="Karlsson R."/>
            <person name="Svensson-Stadler L."/>
            <person name="Chun J."/>
            <person name="Moore E."/>
        </authorList>
    </citation>
    <scope>NUCLEOTIDE SEQUENCE [LARGE SCALE GENOMIC DNA]</scope>
    <source>
        <strain evidence="6 7">CCUG 65687</strain>
    </source>
</reference>
<dbReference type="Gene3D" id="3.40.50.1390">
    <property type="entry name" value="Resolvase, N-terminal catalytic domain"/>
    <property type="match status" value="1"/>
</dbReference>
<dbReference type="GO" id="GO:0000150">
    <property type="term" value="F:DNA strand exchange activity"/>
    <property type="evidence" value="ECO:0007669"/>
    <property type="project" value="UniProtKB-KW"/>
</dbReference>
<dbReference type="InterPro" id="IPR006118">
    <property type="entry name" value="Recombinase_CS"/>
</dbReference>
<dbReference type="PANTHER" id="PTHR30461:SF2">
    <property type="entry name" value="SERINE RECOMBINASE PINE-RELATED"/>
    <property type="match status" value="1"/>
</dbReference>
<dbReference type="SUPFAM" id="SSF53041">
    <property type="entry name" value="Resolvase-like"/>
    <property type="match status" value="1"/>
</dbReference>
<evidence type="ECO:0000256" key="5">
    <source>
        <dbReference type="ARBA" id="ARBA00023172"/>
    </source>
</evidence>
<dbReference type="PROSITE" id="PS00397">
    <property type="entry name" value="RECOMBINASES_1"/>
    <property type="match status" value="1"/>
</dbReference>
<evidence type="ECO:0000256" key="4">
    <source>
        <dbReference type="ARBA" id="ARBA00023125"/>
    </source>
</evidence>
<evidence type="ECO:0000313" key="6">
    <source>
        <dbReference type="EMBL" id="KAB0686359.1"/>
    </source>
</evidence>
<keyword evidence="3" id="KW-0230">DNA invertase</keyword>
<dbReference type="Proteomes" id="UP000473571">
    <property type="component" value="Unassembled WGS sequence"/>
</dbReference>
<evidence type="ECO:0000256" key="3">
    <source>
        <dbReference type="ARBA" id="ARBA00023100"/>
    </source>
</evidence>
<dbReference type="GO" id="GO:0003677">
    <property type="term" value="F:DNA binding"/>
    <property type="evidence" value="ECO:0007669"/>
    <property type="project" value="UniProtKB-KW"/>
</dbReference>
<dbReference type="InterPro" id="IPR006119">
    <property type="entry name" value="Resolv_N"/>
</dbReference>
<dbReference type="Pfam" id="PF00239">
    <property type="entry name" value="Resolvase"/>
    <property type="match status" value="1"/>
</dbReference>
<dbReference type="InterPro" id="IPR036162">
    <property type="entry name" value="Resolvase-like_N_sf"/>
</dbReference>
<keyword evidence="4" id="KW-0238">DNA-binding</keyword>
<comment type="similarity">
    <text evidence="1">Belongs to the site-specific recombinase resolvase family.</text>
</comment>
<name>A0A6L3NNE2_9BURK</name>
<dbReference type="CDD" id="cd03768">
    <property type="entry name" value="SR_ResInv"/>
    <property type="match status" value="1"/>
</dbReference>
<dbReference type="SMART" id="SM00857">
    <property type="entry name" value="Resolvase"/>
    <property type="match status" value="1"/>
</dbReference>
<keyword evidence="5" id="KW-0233">DNA recombination</keyword>
<organism evidence="6 7">
    <name type="scientific">Burkholderia territorii</name>
    <dbReference type="NCBI Taxonomy" id="1503055"/>
    <lineage>
        <taxon>Bacteria</taxon>
        <taxon>Pseudomonadati</taxon>
        <taxon>Pseudomonadota</taxon>
        <taxon>Betaproteobacteria</taxon>
        <taxon>Burkholderiales</taxon>
        <taxon>Burkholderiaceae</taxon>
        <taxon>Burkholderia</taxon>
        <taxon>Burkholderia cepacia complex</taxon>
    </lineage>
</organism>
<proteinExistence type="inferred from homology"/>
<dbReference type="PROSITE" id="PS51736">
    <property type="entry name" value="RECOMBINASES_3"/>
    <property type="match status" value="1"/>
</dbReference>
<evidence type="ECO:0000313" key="7">
    <source>
        <dbReference type="Proteomes" id="UP000473571"/>
    </source>
</evidence>
<dbReference type="FunFam" id="3.40.50.1390:FF:000001">
    <property type="entry name" value="DNA recombinase"/>
    <property type="match status" value="1"/>
</dbReference>
<dbReference type="GO" id="GO:0015074">
    <property type="term" value="P:DNA integration"/>
    <property type="evidence" value="ECO:0007669"/>
    <property type="project" value="UniProtKB-KW"/>
</dbReference>
<evidence type="ECO:0000256" key="1">
    <source>
        <dbReference type="ARBA" id="ARBA00009913"/>
    </source>
</evidence>
<accession>A0A6L3NNE2</accession>
<dbReference type="PANTHER" id="PTHR30461">
    <property type="entry name" value="DNA-INVERTASE FROM LAMBDOID PROPHAGE"/>
    <property type="match status" value="1"/>
</dbReference>
<evidence type="ECO:0000256" key="2">
    <source>
        <dbReference type="ARBA" id="ARBA00022908"/>
    </source>
</evidence>
<dbReference type="EMBL" id="VZOL01000004">
    <property type="protein sequence ID" value="KAB0686359.1"/>
    <property type="molecule type" value="Genomic_DNA"/>
</dbReference>
<keyword evidence="2" id="KW-0229">DNA integration</keyword>
<gene>
    <name evidence="6" type="ORF">F7R13_00970</name>
</gene>
<sequence length="271" mass="29287">MKVGYARVSTDEQHLDLQLNALQQSGCDQIFSDRGISGARTDRPGLQHALAALRPGDTLTVWKLDRLGRSLSHLVSVIGELNLAGVRVVSLTEAIDTQSSAGRFTFHLIAALAEFERSLISERTRAGLAAARMRGKRPGRRAILDAEKLEQARAMLTHQSEAAVARRFKIHQRTLQRMLKATRDIRGATALPGNANRADCGAPFYECPICKQAIMKAENIESSGYTRAKGLRRKTELPLSGISVAGVAVRTRLECGAASICGSPSCVAAIT</sequence>
<protein>
    <submittedName>
        <fullName evidence="6">Recombinase family protein</fullName>
    </submittedName>
</protein>
<dbReference type="AlphaFoldDB" id="A0A6L3NNE2"/>
<dbReference type="InterPro" id="IPR050639">
    <property type="entry name" value="SSR_resolvase"/>
</dbReference>
<comment type="caution">
    <text evidence="6">The sequence shown here is derived from an EMBL/GenBank/DDBJ whole genome shotgun (WGS) entry which is preliminary data.</text>
</comment>